<dbReference type="PANTHER" id="PTHR46577:SF2">
    <property type="entry name" value="TRANSCRIPTIONAL REGULATORY PROTEIN"/>
    <property type="match status" value="1"/>
</dbReference>
<dbReference type="PROSITE" id="PS50949">
    <property type="entry name" value="HTH_GNTR"/>
    <property type="match status" value="1"/>
</dbReference>
<dbReference type="InterPro" id="IPR000524">
    <property type="entry name" value="Tscrpt_reg_HTH_GntR"/>
</dbReference>
<evidence type="ECO:0000259" key="6">
    <source>
        <dbReference type="PROSITE" id="PS50949"/>
    </source>
</evidence>
<dbReference type="Proteomes" id="UP001629214">
    <property type="component" value="Unassembled WGS sequence"/>
</dbReference>
<evidence type="ECO:0000256" key="3">
    <source>
        <dbReference type="ARBA" id="ARBA00023015"/>
    </source>
</evidence>
<dbReference type="Pfam" id="PF00392">
    <property type="entry name" value="GntR"/>
    <property type="match status" value="1"/>
</dbReference>
<evidence type="ECO:0000256" key="1">
    <source>
        <dbReference type="ARBA" id="ARBA00005384"/>
    </source>
</evidence>
<sequence length="465" mass="52453">MALIQLSSESKISLVEQIVEQLKKLVDKGSLRAGTKAASIRLFARQHMVSVHTVAEAYERLVAQGYFESRPRSGFFIRRPHTLHEKRNPTEKFAKAFDHLWQLRSHLTNEDGFLNVTSGKLPSEWMDTDMIKASLKSVAAKIDSGLLQYGDPYGYLPLRVLLQSRLSDLGIHSQLDQMLLTTGASQAVDLIIRYLLRQGDKVMVDDPGYFNLFSNLQMQGIEPLPVRRNHDGPDLDMVEKLAQQHRPSVMFTQSVLQTPTGSTISAGNAHRLLRLSEQYDFRIVENDTYADMLSEPMPRIATLDQLSRVFYVGSFSKTLSVSARVGFVAAPANAIRDMANMKMITSITSSQLAEKFVFHALTEGLYRRSAERLRARLSTSMIETCEMLRPLGFQLFCQPLGGKFVWVRHPNFESSSDIWKLAAEAGIVIAPGKVFRNSMQETPWFRLNVCYGTEPVLVKFLKSIC</sequence>
<dbReference type="CDD" id="cd07377">
    <property type="entry name" value="WHTH_GntR"/>
    <property type="match status" value="1"/>
</dbReference>
<dbReference type="CDD" id="cd00609">
    <property type="entry name" value="AAT_like"/>
    <property type="match status" value="1"/>
</dbReference>
<keyword evidence="5" id="KW-0804">Transcription</keyword>
<keyword evidence="7" id="KW-0032">Aminotransferase</keyword>
<dbReference type="SMART" id="SM00345">
    <property type="entry name" value="HTH_GNTR"/>
    <property type="match status" value="1"/>
</dbReference>
<evidence type="ECO:0000313" key="8">
    <source>
        <dbReference type="Proteomes" id="UP001629214"/>
    </source>
</evidence>
<dbReference type="EMBL" id="JAQQFR010000001">
    <property type="protein sequence ID" value="MFL9877043.1"/>
    <property type="molecule type" value="Genomic_DNA"/>
</dbReference>
<comment type="caution">
    <text evidence="7">The sequence shown here is derived from an EMBL/GenBank/DDBJ whole genome shotgun (WGS) entry which is preliminary data.</text>
</comment>
<dbReference type="Gene3D" id="3.40.640.10">
    <property type="entry name" value="Type I PLP-dependent aspartate aminotransferase-like (Major domain)"/>
    <property type="match status" value="1"/>
</dbReference>
<protein>
    <submittedName>
        <fullName evidence="7">PLP-dependent aminotransferase family protein</fullName>
    </submittedName>
</protein>
<dbReference type="SUPFAM" id="SSF46785">
    <property type="entry name" value="Winged helix' DNA-binding domain"/>
    <property type="match status" value="1"/>
</dbReference>
<proteinExistence type="inferred from homology"/>
<keyword evidence="3" id="KW-0805">Transcription regulation</keyword>
<feature type="domain" description="HTH gntR-type" evidence="6">
    <location>
        <begin position="12"/>
        <end position="80"/>
    </location>
</feature>
<dbReference type="InterPro" id="IPR004839">
    <property type="entry name" value="Aminotransferase_I/II_large"/>
</dbReference>
<dbReference type="RefSeq" id="WP_408165020.1">
    <property type="nucleotide sequence ID" value="NZ_JAQQFR010000001.1"/>
</dbReference>
<dbReference type="InterPro" id="IPR036388">
    <property type="entry name" value="WH-like_DNA-bd_sf"/>
</dbReference>
<evidence type="ECO:0000256" key="2">
    <source>
        <dbReference type="ARBA" id="ARBA00022898"/>
    </source>
</evidence>
<organism evidence="7 8">
    <name type="scientific">Herbaspirillum rhizosphaerae</name>
    <dbReference type="NCBI Taxonomy" id="346179"/>
    <lineage>
        <taxon>Bacteria</taxon>
        <taxon>Pseudomonadati</taxon>
        <taxon>Pseudomonadota</taxon>
        <taxon>Betaproteobacteria</taxon>
        <taxon>Burkholderiales</taxon>
        <taxon>Oxalobacteraceae</taxon>
        <taxon>Herbaspirillum</taxon>
    </lineage>
</organism>
<dbReference type="InterPro" id="IPR051446">
    <property type="entry name" value="HTH_trans_reg/aminotransferase"/>
</dbReference>
<dbReference type="InterPro" id="IPR036390">
    <property type="entry name" value="WH_DNA-bd_sf"/>
</dbReference>
<dbReference type="GO" id="GO:0008483">
    <property type="term" value="F:transaminase activity"/>
    <property type="evidence" value="ECO:0007669"/>
    <property type="project" value="UniProtKB-KW"/>
</dbReference>
<dbReference type="SUPFAM" id="SSF53383">
    <property type="entry name" value="PLP-dependent transferases"/>
    <property type="match status" value="1"/>
</dbReference>
<gene>
    <name evidence="7" type="ORF">PQR63_01510</name>
</gene>
<dbReference type="Gene3D" id="1.10.10.10">
    <property type="entry name" value="Winged helix-like DNA-binding domain superfamily/Winged helix DNA-binding domain"/>
    <property type="match status" value="1"/>
</dbReference>
<evidence type="ECO:0000313" key="7">
    <source>
        <dbReference type="EMBL" id="MFL9877043.1"/>
    </source>
</evidence>
<keyword evidence="2" id="KW-0663">Pyridoxal phosphate</keyword>
<evidence type="ECO:0000256" key="5">
    <source>
        <dbReference type="ARBA" id="ARBA00023163"/>
    </source>
</evidence>
<dbReference type="InterPro" id="IPR015424">
    <property type="entry name" value="PyrdxlP-dep_Trfase"/>
</dbReference>
<keyword evidence="4" id="KW-0238">DNA-binding</keyword>
<dbReference type="PANTHER" id="PTHR46577">
    <property type="entry name" value="HTH-TYPE TRANSCRIPTIONAL REGULATORY PROTEIN GABR"/>
    <property type="match status" value="1"/>
</dbReference>
<dbReference type="InterPro" id="IPR015421">
    <property type="entry name" value="PyrdxlP-dep_Trfase_major"/>
</dbReference>
<name>A0ABW8Z295_9BURK</name>
<keyword evidence="7" id="KW-0808">Transferase</keyword>
<reference evidence="7 8" key="1">
    <citation type="journal article" date="2024" name="Chem. Sci.">
        <title>Discovery of megapolipeptins by genome mining of a Burkholderiales bacteria collection.</title>
        <authorList>
            <person name="Paulo B.S."/>
            <person name="Recchia M.J.J."/>
            <person name="Lee S."/>
            <person name="Fergusson C.H."/>
            <person name="Romanowski S.B."/>
            <person name="Hernandez A."/>
            <person name="Krull N."/>
            <person name="Liu D.Y."/>
            <person name="Cavanagh H."/>
            <person name="Bos A."/>
            <person name="Gray C.A."/>
            <person name="Murphy B.T."/>
            <person name="Linington R.G."/>
            <person name="Eustaquio A.S."/>
        </authorList>
    </citation>
    <scope>NUCLEOTIDE SEQUENCE [LARGE SCALE GENOMIC DNA]</scope>
    <source>
        <strain evidence="7 8">RL21-008-BIB-B</strain>
    </source>
</reference>
<evidence type="ECO:0000256" key="4">
    <source>
        <dbReference type="ARBA" id="ARBA00023125"/>
    </source>
</evidence>
<accession>A0ABW8Z295</accession>
<dbReference type="Pfam" id="PF00155">
    <property type="entry name" value="Aminotran_1_2"/>
    <property type="match status" value="1"/>
</dbReference>
<comment type="similarity">
    <text evidence="1">In the C-terminal section; belongs to the class-I pyridoxal-phosphate-dependent aminotransferase family.</text>
</comment>
<keyword evidence="8" id="KW-1185">Reference proteome</keyword>